<keyword evidence="2" id="KW-1133">Transmembrane helix</keyword>
<feature type="transmembrane region" description="Helical" evidence="2">
    <location>
        <begin position="41"/>
        <end position="59"/>
    </location>
</feature>
<evidence type="ECO:0000313" key="4">
    <source>
        <dbReference type="Proteomes" id="UP000236584"/>
    </source>
</evidence>
<dbReference type="RefSeq" id="WP_103427418.1">
    <property type="nucleotide sequence ID" value="NZ_CP026309.1"/>
</dbReference>
<evidence type="ECO:0000256" key="2">
    <source>
        <dbReference type="SAM" id="Phobius"/>
    </source>
</evidence>
<keyword evidence="2" id="KW-0812">Transmembrane</keyword>
<organism evidence="3 4">
    <name type="scientific">Salinigranum rubrum</name>
    <dbReference type="NCBI Taxonomy" id="755307"/>
    <lineage>
        <taxon>Archaea</taxon>
        <taxon>Methanobacteriati</taxon>
        <taxon>Methanobacteriota</taxon>
        <taxon>Stenosarchaea group</taxon>
        <taxon>Halobacteria</taxon>
        <taxon>Halobacteriales</taxon>
        <taxon>Haloferacaceae</taxon>
        <taxon>Salinigranum</taxon>
    </lineage>
</organism>
<dbReference type="AlphaFoldDB" id="A0A2I8VRB2"/>
<evidence type="ECO:0000256" key="1">
    <source>
        <dbReference type="SAM" id="MobiDB-lite"/>
    </source>
</evidence>
<keyword evidence="4" id="KW-1185">Reference proteome</keyword>
<feature type="compositionally biased region" description="Basic and acidic residues" evidence="1">
    <location>
        <begin position="10"/>
        <end position="24"/>
    </location>
</feature>
<dbReference type="Pfam" id="PF26047">
    <property type="entry name" value="DUF8015"/>
    <property type="match status" value="1"/>
</dbReference>
<keyword evidence="2" id="KW-0472">Membrane</keyword>
<evidence type="ECO:0000313" key="3">
    <source>
        <dbReference type="EMBL" id="AUV83729.1"/>
    </source>
</evidence>
<reference evidence="3 4" key="1">
    <citation type="submission" date="2018-01" db="EMBL/GenBank/DDBJ databases">
        <title>Complete genome sequence of Salinigranum rubrum GX10T, an extremely halophilic archaeon isolated from a marine solar saltern.</title>
        <authorList>
            <person name="Han S."/>
        </authorList>
    </citation>
    <scope>NUCLEOTIDE SEQUENCE [LARGE SCALE GENOMIC DNA]</scope>
    <source>
        <strain evidence="3 4">GX10</strain>
    </source>
</reference>
<accession>A0A2I8VRB2</accession>
<dbReference type="InterPro" id="IPR058328">
    <property type="entry name" value="DUF8015"/>
</dbReference>
<gene>
    <name evidence="3" type="ORF">C2R22_20475</name>
</gene>
<dbReference type="KEGG" id="srub:C2R22_20475"/>
<dbReference type="GeneID" id="35594521"/>
<feature type="transmembrane region" description="Helical" evidence="2">
    <location>
        <begin position="65"/>
        <end position="84"/>
    </location>
</feature>
<name>A0A2I8VRB2_9EURY</name>
<dbReference type="Proteomes" id="UP000236584">
    <property type="component" value="Chromosome"/>
</dbReference>
<feature type="region of interest" description="Disordered" evidence="1">
    <location>
        <begin position="1"/>
        <end position="24"/>
    </location>
</feature>
<dbReference type="EMBL" id="CP026309">
    <property type="protein sequence ID" value="AUV83729.1"/>
    <property type="molecule type" value="Genomic_DNA"/>
</dbReference>
<protein>
    <submittedName>
        <fullName evidence="3">Uncharacterized protein</fullName>
    </submittedName>
</protein>
<proteinExistence type="predicted"/>
<sequence>MSTRSALRNGIDENAERNDRDAVADTRAGGAARWQFSRYDLLLLVLPLPLALGLGWATVTAAPMSAGVSLGSVPTLALLAYSLFVGGPTASKTDPFGE</sequence>
<dbReference type="OrthoDB" id="382324at2157"/>